<dbReference type="Proteomes" id="UP000004319">
    <property type="component" value="Unassembled WGS sequence"/>
</dbReference>
<gene>
    <name evidence="1" type="ORF">ATPR_3219</name>
</gene>
<sequence>MWARMWDTEHMAIQAMATAHNMMGITAMVPAHGGAMRHAG</sequence>
<evidence type="ECO:0000313" key="2">
    <source>
        <dbReference type="Proteomes" id="UP000004319"/>
    </source>
</evidence>
<organism evidence="1 2">
    <name type="scientific">Acetobacter tropicalis NBRC 101654</name>
    <dbReference type="NCBI Taxonomy" id="749388"/>
    <lineage>
        <taxon>Bacteria</taxon>
        <taxon>Pseudomonadati</taxon>
        <taxon>Pseudomonadota</taxon>
        <taxon>Alphaproteobacteria</taxon>
        <taxon>Acetobacterales</taxon>
        <taxon>Acetobacteraceae</taxon>
        <taxon>Acetobacter</taxon>
    </lineage>
</organism>
<protein>
    <submittedName>
        <fullName evidence="1">Uncharacterized protein</fullName>
    </submittedName>
</protein>
<proteinExistence type="predicted"/>
<accession>F7VIM0</accession>
<evidence type="ECO:0000313" key="1">
    <source>
        <dbReference type="EMBL" id="GAA10215.1"/>
    </source>
</evidence>
<name>F7VIM0_9PROT</name>
<dbReference type="AlphaFoldDB" id="F7VIM0"/>
<reference evidence="1 2" key="1">
    <citation type="journal article" date="2011" name="Biochem. Biophys. Res. Commun.">
        <title>Increased number of Arginine-based salt bridges contributes to the thermotolerance of thermotolerant acetic acid bacteria, Acetobacter tropicalis SKU1100.</title>
        <authorList>
            <person name="Matsutani M."/>
            <person name="Hirakawa H."/>
            <person name="Nishikura M."/>
            <person name="Soemphol W."/>
            <person name="Ali I.A.I."/>
            <person name="Yakushi T."/>
            <person name="Matsushita K."/>
        </authorList>
    </citation>
    <scope>NUCLEOTIDE SEQUENCE [LARGE SCALE GENOMIC DNA]</scope>
    <source>
        <strain evidence="1 2">NBRC 101654</strain>
    </source>
</reference>
<dbReference type="EMBL" id="BABS01000190">
    <property type="protein sequence ID" value="GAA10215.1"/>
    <property type="molecule type" value="Genomic_DNA"/>
</dbReference>
<comment type="caution">
    <text evidence="1">The sequence shown here is derived from an EMBL/GenBank/DDBJ whole genome shotgun (WGS) entry which is preliminary data.</text>
</comment>